<dbReference type="OrthoDB" id="1467719at2"/>
<protein>
    <submittedName>
        <fullName evidence="3">Cell division protein FtsB</fullName>
    </submittedName>
</protein>
<keyword evidence="3" id="KW-0131">Cell cycle</keyword>
<feature type="coiled-coil region" evidence="1">
    <location>
        <begin position="41"/>
        <end position="75"/>
    </location>
</feature>
<dbReference type="RefSeq" id="WP_132432287.1">
    <property type="nucleotide sequence ID" value="NZ_SLWK01000002.1"/>
</dbReference>
<keyword evidence="2" id="KW-0472">Membrane</keyword>
<dbReference type="InterPro" id="IPR007060">
    <property type="entry name" value="FtsL/DivIC"/>
</dbReference>
<feature type="transmembrane region" description="Helical" evidence="2">
    <location>
        <begin position="20"/>
        <end position="39"/>
    </location>
</feature>
<sequence>MKYLKKYMHILLPLLRNKYVIAGLVFIIWIGFFDQNNIVDRVSLAKRISELNKQKEHYQNEIKSNRERMDELQSSHENLEKFAREQYLMKKPDEELFIIKER</sequence>
<reference evidence="3 4" key="1">
    <citation type="submission" date="2019-03" db="EMBL/GenBank/DDBJ databases">
        <title>Genomic Encyclopedia of Type Strains, Phase IV (KMG-IV): sequencing the most valuable type-strain genomes for metagenomic binning, comparative biology and taxonomic classification.</title>
        <authorList>
            <person name="Goeker M."/>
        </authorList>
    </citation>
    <scope>NUCLEOTIDE SEQUENCE [LARGE SCALE GENOMIC DNA]</scope>
    <source>
        <strain evidence="3 4">DSM 24179</strain>
    </source>
</reference>
<evidence type="ECO:0000256" key="2">
    <source>
        <dbReference type="SAM" id="Phobius"/>
    </source>
</evidence>
<dbReference type="Pfam" id="PF04977">
    <property type="entry name" value="DivIC"/>
    <property type="match status" value="1"/>
</dbReference>
<dbReference type="EMBL" id="SLWK01000002">
    <property type="protein sequence ID" value="TCO09611.1"/>
    <property type="molecule type" value="Genomic_DNA"/>
</dbReference>
<dbReference type="AlphaFoldDB" id="A0A4V2RWQ8"/>
<keyword evidence="4" id="KW-1185">Reference proteome</keyword>
<dbReference type="Proteomes" id="UP000295221">
    <property type="component" value="Unassembled WGS sequence"/>
</dbReference>
<name>A0A4V2RWQ8_9BACT</name>
<keyword evidence="3" id="KW-0132">Cell division</keyword>
<gene>
    <name evidence="3" type="ORF">EV194_10231</name>
</gene>
<evidence type="ECO:0000313" key="4">
    <source>
        <dbReference type="Proteomes" id="UP000295221"/>
    </source>
</evidence>
<dbReference type="GO" id="GO:0051301">
    <property type="term" value="P:cell division"/>
    <property type="evidence" value="ECO:0007669"/>
    <property type="project" value="UniProtKB-KW"/>
</dbReference>
<evidence type="ECO:0000256" key="1">
    <source>
        <dbReference type="SAM" id="Coils"/>
    </source>
</evidence>
<keyword evidence="2" id="KW-1133">Transmembrane helix</keyword>
<evidence type="ECO:0000313" key="3">
    <source>
        <dbReference type="EMBL" id="TCO09611.1"/>
    </source>
</evidence>
<keyword evidence="1" id="KW-0175">Coiled coil</keyword>
<organism evidence="3 4">
    <name type="scientific">Natronoflexus pectinivorans</name>
    <dbReference type="NCBI Taxonomy" id="682526"/>
    <lineage>
        <taxon>Bacteria</taxon>
        <taxon>Pseudomonadati</taxon>
        <taxon>Bacteroidota</taxon>
        <taxon>Bacteroidia</taxon>
        <taxon>Marinilabiliales</taxon>
        <taxon>Marinilabiliaceae</taxon>
        <taxon>Natronoflexus</taxon>
    </lineage>
</organism>
<comment type="caution">
    <text evidence="3">The sequence shown here is derived from an EMBL/GenBank/DDBJ whole genome shotgun (WGS) entry which is preliminary data.</text>
</comment>
<keyword evidence="2" id="KW-0812">Transmembrane</keyword>
<accession>A0A4V2RWQ8</accession>
<proteinExistence type="predicted"/>